<evidence type="ECO:0000259" key="2">
    <source>
        <dbReference type="Pfam" id="PF13020"/>
    </source>
</evidence>
<dbReference type="PANTHER" id="PTHR46919:SF2">
    <property type="entry name" value="SACSIN"/>
    <property type="match status" value="1"/>
</dbReference>
<feature type="region of interest" description="Disordered" evidence="1">
    <location>
        <begin position="1262"/>
        <end position="1398"/>
    </location>
</feature>
<feature type="compositionally biased region" description="Acidic residues" evidence="1">
    <location>
        <begin position="1291"/>
        <end position="1308"/>
    </location>
</feature>
<dbReference type="PANTHER" id="PTHR46919">
    <property type="entry name" value="ZINC FINGER, C3HC4 TYPE (RING FINGER) FAMILY PROTEIN"/>
    <property type="match status" value="1"/>
</dbReference>
<name>A0AAU7S640_9HYPH</name>
<protein>
    <submittedName>
        <fullName evidence="4">DUF3883 domain-containing protein</fullName>
    </submittedName>
</protein>
<organism evidence="4">
    <name type="scientific">Rhizobium sp. ZPR3</name>
    <dbReference type="NCBI Taxonomy" id="3158967"/>
    <lineage>
        <taxon>Bacteria</taxon>
        <taxon>Pseudomonadati</taxon>
        <taxon>Pseudomonadota</taxon>
        <taxon>Alphaproteobacteria</taxon>
        <taxon>Hyphomicrobiales</taxon>
        <taxon>Rhizobiaceae</taxon>
        <taxon>Rhizobium/Agrobacterium group</taxon>
        <taxon>Rhizobium</taxon>
    </lineage>
</organism>
<gene>
    <name evidence="4" type="ORF">ABM479_34940</name>
</gene>
<dbReference type="InterPro" id="IPR024975">
    <property type="entry name" value="NOV_C"/>
</dbReference>
<proteinExistence type="predicted"/>
<evidence type="ECO:0000313" key="4">
    <source>
        <dbReference type="EMBL" id="XBT97897.1"/>
    </source>
</evidence>
<feature type="compositionally biased region" description="Polar residues" evidence="1">
    <location>
        <begin position="1385"/>
        <end position="1395"/>
    </location>
</feature>
<feature type="domain" description="Sacsin/Nov" evidence="3">
    <location>
        <begin position="43"/>
        <end position="151"/>
    </location>
</feature>
<dbReference type="InterPro" id="IPR058210">
    <property type="entry name" value="SACS/Nov_dom"/>
</dbReference>
<dbReference type="SUPFAM" id="SSF55874">
    <property type="entry name" value="ATPase domain of HSP90 chaperone/DNA topoisomerase II/histidine kinase"/>
    <property type="match status" value="1"/>
</dbReference>
<dbReference type="Pfam" id="PF13020">
    <property type="entry name" value="NOV_C"/>
    <property type="match status" value="1"/>
</dbReference>
<dbReference type="Pfam" id="PF25794">
    <property type="entry name" value="SACS"/>
    <property type="match status" value="1"/>
</dbReference>
<geneLocation type="plasmid" evidence="4">
    <name>unnamed4</name>
</geneLocation>
<reference evidence="4" key="1">
    <citation type="submission" date="2024-06" db="EMBL/GenBank/DDBJ databases">
        <authorList>
            <person name="Li T."/>
            <person name="Gao R."/>
        </authorList>
    </citation>
    <scope>NUCLEOTIDE SEQUENCE</scope>
    <source>
        <strain evidence="4">ZPR3</strain>
        <plasmid evidence="4">unnamed4</plasmid>
    </source>
</reference>
<evidence type="ECO:0000259" key="3">
    <source>
        <dbReference type="Pfam" id="PF25794"/>
    </source>
</evidence>
<dbReference type="EMBL" id="CP157964">
    <property type="protein sequence ID" value="XBT97897.1"/>
    <property type="molecule type" value="Genomic_DNA"/>
</dbReference>
<dbReference type="InterPro" id="IPR036890">
    <property type="entry name" value="HATPase_C_sf"/>
</dbReference>
<feature type="compositionally biased region" description="Basic and acidic residues" evidence="1">
    <location>
        <begin position="1309"/>
        <end position="1318"/>
    </location>
</feature>
<keyword evidence="4" id="KW-0614">Plasmid</keyword>
<evidence type="ECO:0000256" key="1">
    <source>
        <dbReference type="SAM" id="MobiDB-lite"/>
    </source>
</evidence>
<feature type="domain" description="Protein NO VEIN C-terminal" evidence="2">
    <location>
        <begin position="1435"/>
        <end position="1518"/>
    </location>
</feature>
<accession>A0AAU7S640</accession>
<sequence length="1607" mass="177298">MSILLNSSNQVGPSLEPVTLAYEADLLGNIQQALAGLQGFGIMALELMQNADDAGASSLLFDVTDNALVVRNTATFSTCGLTSPRCPWEVDGDENGIKRCCNFHAISRMGSRSKIHLGSQIGRFGIGFVSVYQITDRPIVRSAGIEMELDPLNGTGTTRVISTTDDTEFELPWALVSTATRKALNASPTPAGVVGLVTAAISEMLTRGLFFLRHLQRVDLRQNGQQVQSISIERQPDVVTLHIEPGAKRERWRLLSRDASDLAIERDIFDDFPTLSGLGRSPIVKIAMPLDQESVSGLLYAYLPTEQSSGLPLHINADFFPHPTRRTIVLTGEGHERYWNELLLDTAAKAIADDFDALRDLVGAKRLWGLVSAAYGLKDTGSFGSFWNELQVSAKTSASVQTVDSRWCLPAECFLPDLSAAAQSALANIGARLLHEDLRPHWTVLSVLGARPLTLPTVIAALEAYQSSKGFGADTPQLQNVWAAVDNLLLHSKSRPDFKQLVARVSVIPFVLSIDGSPAEIQALRRPEPGVAASQIRRYVPDCPFAHEEVLAFTAISEVLDFYELQHFARDISERISDDENAKDVIGIAQHQVTNFYSTLTEFRLGDGAANVGALLANVPILRTVDGFVSPSRGQLPGGFTDPIGHFELIDTAPMDEKMRRFTSEVLDVNVLTFNEYIRDHLSDILKGSLAREQYVALVQQILEHRSELDADGGLEYLARVPFVRTRDGAFAKPSDCYFWNETLGTLLGPNKGYFVDEDWMPTGRFAWRFRDLLEIRLGMQTELSIEHVVDRIKAIATAESNSIDTIALETQPIVRHVLQRFPRLKQSELDSLLELKTLAWLPASQNGTRIQGFRYPPDQLYRTFRSAAFYSQVKIIDLPILRTAQAGRALADFLDFLGMPEEPPTETIVAHLEYCMARDLPASDTVYAVLSERTERSDVAPIDRLAEKPFIYDADLKRYLRADHVFWTPTAFRGYWHSASSRMLQREPLYRRLGVQDTPSAKNYAALLQEVAGQATISEIEIDIHERCLAWLANALVEGDEGAMAAIVDLRDKPCLLSEQATVIWPDEAAWLDSDTLAEPFSGALDERLVPPPQVPRSTAAFLFKTLKVDRLSEIAHLRLTAEPDSAVDHEATSLLRDRAELILWLSPNNDFAVQLRNILQAIEVRTTDALQVQVEIAQFEPPVRSASADAPAFYDANRSILYVKGELGEAIQWTTAFNAIFASLEQLSYGVDTPPLVMTAAFVTSMSTAADAERALRSANYRPPVIPRPDQPMTESVADAPEEKLSETDGSEENEVDPDLTEPFEDVDQHDVDAPRETPGNARDAGSESNANSPPDAPGDSIPFKSREKDRGFGEASTATSPLGGVGPVSGGQVPNPAGWQSGGYQSPNQTRSAWHERRTRLLSYVNASPSNEKTEQSAVGSNADISGQIDMAAISAAVDYELRSGRTAVVQPHNNPGFDIVSTGDNHKARRLIEVKGLEGNWTERGIKLSAVQFATAQRYHNEYWIYVVENARDPQSRRVCAIANPFGKVSEYWFDHGWKDVTEETSTSLEPNLRIGARVRHSRWGEGLIAEINRRGIAISLLVDFLGVGSKLIPLNADVEFLE</sequence>
<dbReference type="RefSeq" id="WP_349963156.1">
    <property type="nucleotide sequence ID" value="NZ_CP157964.1"/>
</dbReference>